<feature type="transmembrane region" description="Helical" evidence="9">
    <location>
        <begin position="61"/>
        <end position="80"/>
    </location>
</feature>
<dbReference type="GO" id="GO:0022857">
    <property type="term" value="F:transmembrane transporter activity"/>
    <property type="evidence" value="ECO:0007669"/>
    <property type="project" value="UniProtKB-UniRule"/>
</dbReference>
<dbReference type="GO" id="GO:0015740">
    <property type="term" value="P:C4-dicarboxylate transport"/>
    <property type="evidence" value="ECO:0007669"/>
    <property type="project" value="TreeGrafter"/>
</dbReference>
<evidence type="ECO:0000256" key="5">
    <source>
        <dbReference type="ARBA" id="ARBA00022692"/>
    </source>
</evidence>
<feature type="transmembrane region" description="Helical" evidence="9">
    <location>
        <begin position="133"/>
        <end position="155"/>
    </location>
</feature>
<evidence type="ECO:0000256" key="1">
    <source>
        <dbReference type="ARBA" id="ARBA00004429"/>
    </source>
</evidence>
<gene>
    <name evidence="11" type="ORF">DNK49_19560</name>
</gene>
<dbReference type="InterPro" id="IPR055348">
    <property type="entry name" value="DctQ"/>
</dbReference>
<evidence type="ECO:0000256" key="2">
    <source>
        <dbReference type="ARBA" id="ARBA00022448"/>
    </source>
</evidence>
<evidence type="ECO:0000313" key="12">
    <source>
        <dbReference type="Proteomes" id="UP000248259"/>
    </source>
</evidence>
<dbReference type="PANTHER" id="PTHR35011:SF2">
    <property type="entry name" value="2,3-DIKETO-L-GULONATE TRAP TRANSPORTER SMALL PERMEASE PROTEIN YIAM"/>
    <property type="match status" value="1"/>
</dbReference>
<comment type="function">
    <text evidence="9">Part of the tripartite ATP-independent periplasmic (TRAP) transport system.</text>
</comment>
<keyword evidence="7 9" id="KW-0472">Membrane</keyword>
<evidence type="ECO:0000256" key="4">
    <source>
        <dbReference type="ARBA" id="ARBA00022519"/>
    </source>
</evidence>
<evidence type="ECO:0000313" key="11">
    <source>
        <dbReference type="EMBL" id="PZA14907.1"/>
    </source>
</evidence>
<dbReference type="InterPro" id="IPR007387">
    <property type="entry name" value="TRAP_DctQ"/>
</dbReference>
<evidence type="ECO:0000256" key="9">
    <source>
        <dbReference type="RuleBase" id="RU369079"/>
    </source>
</evidence>
<comment type="similarity">
    <text evidence="8 9">Belongs to the TRAP transporter small permease family.</text>
</comment>
<evidence type="ECO:0000256" key="6">
    <source>
        <dbReference type="ARBA" id="ARBA00022989"/>
    </source>
</evidence>
<evidence type="ECO:0000256" key="8">
    <source>
        <dbReference type="ARBA" id="ARBA00038436"/>
    </source>
</evidence>
<keyword evidence="2 9" id="KW-0813">Transport</keyword>
<feature type="transmembrane region" description="Helical" evidence="9">
    <location>
        <begin position="25"/>
        <end position="45"/>
    </location>
</feature>
<keyword evidence="3" id="KW-1003">Cell membrane</keyword>
<feature type="transmembrane region" description="Helical" evidence="9">
    <location>
        <begin position="100"/>
        <end position="121"/>
    </location>
</feature>
<dbReference type="AlphaFoldDB" id="A0A323URF8"/>
<comment type="subcellular location">
    <subcellularLocation>
        <location evidence="1 9">Cell inner membrane</location>
        <topology evidence="1 9">Multi-pass membrane protein</topology>
    </subcellularLocation>
</comment>
<dbReference type="PANTHER" id="PTHR35011">
    <property type="entry name" value="2,3-DIKETO-L-GULONATE TRAP TRANSPORTER SMALL PERMEASE PROTEIN YIAM"/>
    <property type="match status" value="1"/>
</dbReference>
<evidence type="ECO:0000256" key="7">
    <source>
        <dbReference type="ARBA" id="ARBA00023136"/>
    </source>
</evidence>
<name>A0A323URF8_9RHOO</name>
<evidence type="ECO:0000256" key="3">
    <source>
        <dbReference type="ARBA" id="ARBA00022475"/>
    </source>
</evidence>
<keyword evidence="4 9" id="KW-0997">Cell inner membrane</keyword>
<reference evidence="11 12" key="1">
    <citation type="submission" date="2018-06" db="EMBL/GenBank/DDBJ databases">
        <title>Azoarcus communis strain SWub3 genome.</title>
        <authorList>
            <person name="Zorraquino Salvo V."/>
            <person name="Toubiana D."/>
            <person name="Blumwald E."/>
        </authorList>
    </citation>
    <scope>NUCLEOTIDE SEQUENCE [LARGE SCALE GENOMIC DNA]</scope>
    <source>
        <strain evidence="11 12">SWub3</strain>
    </source>
</reference>
<keyword evidence="6 9" id="KW-1133">Transmembrane helix</keyword>
<comment type="subunit">
    <text evidence="9">The complex comprises the extracytoplasmic solute receptor protein and the two transmembrane proteins.</text>
</comment>
<dbReference type="GO" id="GO:0005886">
    <property type="term" value="C:plasma membrane"/>
    <property type="evidence" value="ECO:0007669"/>
    <property type="project" value="UniProtKB-SubCell"/>
</dbReference>
<organism evidence="11 12">
    <name type="scientific">Parazoarcus communis SWub3 = DSM 12120</name>
    <dbReference type="NCBI Taxonomy" id="1121029"/>
    <lineage>
        <taxon>Bacteria</taxon>
        <taxon>Pseudomonadati</taxon>
        <taxon>Pseudomonadota</taxon>
        <taxon>Betaproteobacteria</taxon>
        <taxon>Rhodocyclales</taxon>
        <taxon>Zoogloeaceae</taxon>
        <taxon>Parazoarcus</taxon>
    </lineage>
</organism>
<keyword evidence="12" id="KW-1185">Reference proteome</keyword>
<sequence>MQEHPMALTAVALRIEHIGRAVNRVVEWSCAALIAAMILVVWLGVSGRYLTESGFSWTEELARYLMIWAALLAVSCAAWWREHVGLDLLPSRLPPAPRRLLKLVIDGATVLFFVFMCLYGIDMTVEGRTQFSTLFGLSMALPFAAVPVSSALAAFQFGVRLITDLSELPRTEVAAAPY</sequence>
<proteinExistence type="inferred from homology"/>
<accession>A0A323URF8</accession>
<dbReference type="EMBL" id="QKOE01000020">
    <property type="protein sequence ID" value="PZA14907.1"/>
    <property type="molecule type" value="Genomic_DNA"/>
</dbReference>
<evidence type="ECO:0000259" key="10">
    <source>
        <dbReference type="Pfam" id="PF04290"/>
    </source>
</evidence>
<dbReference type="Proteomes" id="UP000248259">
    <property type="component" value="Unassembled WGS sequence"/>
</dbReference>
<dbReference type="Pfam" id="PF04290">
    <property type="entry name" value="DctQ"/>
    <property type="match status" value="1"/>
</dbReference>
<protein>
    <recommendedName>
        <fullName evidence="9">TRAP transporter small permease protein</fullName>
    </recommendedName>
</protein>
<feature type="domain" description="Tripartite ATP-independent periplasmic transporters DctQ component" evidence="10">
    <location>
        <begin position="37"/>
        <end position="165"/>
    </location>
</feature>
<comment type="caution">
    <text evidence="11">The sequence shown here is derived from an EMBL/GenBank/DDBJ whole genome shotgun (WGS) entry which is preliminary data.</text>
</comment>
<dbReference type="OrthoDB" id="9815614at2"/>
<keyword evidence="5 9" id="KW-0812">Transmembrane</keyword>